<dbReference type="Pfam" id="PF00017">
    <property type="entry name" value="SH2"/>
    <property type="match status" value="1"/>
</dbReference>
<dbReference type="InterPro" id="IPR001245">
    <property type="entry name" value="Ser-Thr/Tyr_kinase_cat_dom"/>
</dbReference>
<keyword evidence="9 14" id="KW-0727">SH2 domain</keyword>
<sequence>MSRDEAEKVLERPGDFLVRKTELRGMDAFVLSYCVEAGKKSHYKIYTTRTGKNYWMYRFCSANVSQLIDYHMKTKAPINAKGYVIRSGVPRPAWDLYHEQVNLGAKLGNGEFGEVYKGVFTTSIFKKPEEVAVKTLKGRQVSTDERLTFLREANVMRTLKHPNIIRLHGVCAQRNPIMIVMEIATGGSLVDRIKEPSL</sequence>
<evidence type="ECO:0000256" key="6">
    <source>
        <dbReference type="ARBA" id="ARBA00022741"/>
    </source>
</evidence>
<dbReference type="InterPro" id="IPR000980">
    <property type="entry name" value="SH2"/>
</dbReference>
<evidence type="ECO:0000256" key="13">
    <source>
        <dbReference type="ARBA" id="ARBA00061333"/>
    </source>
</evidence>
<keyword evidence="4" id="KW-0963">Cytoplasm</keyword>
<keyword evidence="5 16" id="KW-0808">Transferase</keyword>
<dbReference type="InterPro" id="IPR011009">
    <property type="entry name" value="Kinase-like_dom_sf"/>
</dbReference>
<evidence type="ECO:0000259" key="18">
    <source>
        <dbReference type="PROSITE" id="PS50011"/>
    </source>
</evidence>
<dbReference type="Gene3D" id="3.30.200.20">
    <property type="entry name" value="Phosphorylase Kinase, domain 1"/>
    <property type="match status" value="1"/>
</dbReference>
<evidence type="ECO:0000256" key="16">
    <source>
        <dbReference type="RuleBase" id="RU362096"/>
    </source>
</evidence>
<feature type="domain" description="Protein kinase" evidence="18">
    <location>
        <begin position="101"/>
        <end position="198"/>
    </location>
</feature>
<keyword evidence="10" id="KW-0472">Membrane</keyword>
<dbReference type="EMBL" id="BTRK01000003">
    <property type="protein sequence ID" value="GMR41544.1"/>
    <property type="molecule type" value="Genomic_DNA"/>
</dbReference>
<evidence type="ECO:0000256" key="11">
    <source>
        <dbReference type="ARBA" id="ARBA00023137"/>
    </source>
</evidence>
<evidence type="ECO:0000256" key="14">
    <source>
        <dbReference type="PROSITE-ProRule" id="PRU00191"/>
    </source>
</evidence>
<proteinExistence type="inferred from homology"/>
<dbReference type="EC" id="2.7.10.2" evidence="16"/>
<dbReference type="Proteomes" id="UP001328107">
    <property type="component" value="Unassembled WGS sequence"/>
</dbReference>
<dbReference type="GO" id="GO:0005524">
    <property type="term" value="F:ATP binding"/>
    <property type="evidence" value="ECO:0007669"/>
    <property type="project" value="UniProtKB-UniRule"/>
</dbReference>
<name>A0AAN4ZKG5_9BILA</name>
<dbReference type="FunFam" id="3.30.200.20:FF:000194">
    <property type="entry name" value="protein-tyrosine kinase 2-beta isoform X1"/>
    <property type="match status" value="1"/>
</dbReference>
<evidence type="ECO:0000259" key="17">
    <source>
        <dbReference type="PROSITE" id="PS50001"/>
    </source>
</evidence>
<keyword evidence="11 16" id="KW-0829">Tyrosine-protein kinase</keyword>
<dbReference type="InterPro" id="IPR000719">
    <property type="entry name" value="Prot_kinase_dom"/>
</dbReference>
<dbReference type="Pfam" id="PF07714">
    <property type="entry name" value="PK_Tyr_Ser-Thr"/>
    <property type="match status" value="1"/>
</dbReference>
<evidence type="ECO:0000256" key="7">
    <source>
        <dbReference type="ARBA" id="ARBA00022777"/>
    </source>
</evidence>
<evidence type="ECO:0000256" key="9">
    <source>
        <dbReference type="ARBA" id="ARBA00022999"/>
    </source>
</evidence>
<evidence type="ECO:0000256" key="5">
    <source>
        <dbReference type="ARBA" id="ARBA00022679"/>
    </source>
</evidence>
<comment type="similarity">
    <text evidence="13">Belongs to the protein kinase superfamily. Tyr protein kinase family. Fes/fps subfamily.</text>
</comment>
<dbReference type="InterPro" id="IPR036860">
    <property type="entry name" value="SH2_dom_sf"/>
</dbReference>
<dbReference type="InterPro" id="IPR020635">
    <property type="entry name" value="Tyr_kinase_cat_dom"/>
</dbReference>
<evidence type="ECO:0000256" key="1">
    <source>
        <dbReference type="ARBA" id="ARBA00004202"/>
    </source>
</evidence>
<organism evidence="19 20">
    <name type="scientific">Pristionchus mayeri</name>
    <dbReference type="NCBI Taxonomy" id="1317129"/>
    <lineage>
        <taxon>Eukaryota</taxon>
        <taxon>Metazoa</taxon>
        <taxon>Ecdysozoa</taxon>
        <taxon>Nematoda</taxon>
        <taxon>Chromadorea</taxon>
        <taxon>Rhabditida</taxon>
        <taxon>Rhabditina</taxon>
        <taxon>Diplogasteromorpha</taxon>
        <taxon>Diplogasteroidea</taxon>
        <taxon>Neodiplogasteridae</taxon>
        <taxon>Pristionchus</taxon>
    </lineage>
</organism>
<evidence type="ECO:0000256" key="12">
    <source>
        <dbReference type="ARBA" id="ARBA00051245"/>
    </source>
</evidence>
<evidence type="ECO:0000256" key="8">
    <source>
        <dbReference type="ARBA" id="ARBA00022840"/>
    </source>
</evidence>
<dbReference type="PROSITE" id="PS50001">
    <property type="entry name" value="SH2"/>
    <property type="match status" value="1"/>
</dbReference>
<dbReference type="SMART" id="SM00252">
    <property type="entry name" value="SH2"/>
    <property type="match status" value="1"/>
</dbReference>
<keyword evidence="3" id="KW-1003">Cell membrane</keyword>
<keyword evidence="20" id="KW-1185">Reference proteome</keyword>
<feature type="domain" description="SH2" evidence="17">
    <location>
        <begin position="1"/>
        <end position="93"/>
    </location>
</feature>
<accession>A0AAN4ZKG5</accession>
<keyword evidence="7 16" id="KW-0418">Kinase</keyword>
<dbReference type="InterPro" id="IPR050198">
    <property type="entry name" value="Non-receptor_tyrosine_kinases"/>
</dbReference>
<keyword evidence="8 15" id="KW-0067">ATP-binding</keyword>
<evidence type="ECO:0000313" key="20">
    <source>
        <dbReference type="Proteomes" id="UP001328107"/>
    </source>
</evidence>
<evidence type="ECO:0000256" key="4">
    <source>
        <dbReference type="ARBA" id="ARBA00022490"/>
    </source>
</evidence>
<comment type="subcellular location">
    <subcellularLocation>
        <location evidence="1">Cell membrane</location>
        <topology evidence="1">Peripheral membrane protein</topology>
    </subcellularLocation>
    <subcellularLocation>
        <location evidence="2">Cytoplasm</location>
    </subcellularLocation>
</comment>
<dbReference type="Gene3D" id="3.30.505.10">
    <property type="entry name" value="SH2 domain"/>
    <property type="match status" value="1"/>
</dbReference>
<dbReference type="PANTHER" id="PTHR24418">
    <property type="entry name" value="TYROSINE-PROTEIN KINASE"/>
    <property type="match status" value="1"/>
</dbReference>
<comment type="catalytic activity">
    <reaction evidence="12 16">
        <text>L-tyrosyl-[protein] + ATP = O-phospho-L-tyrosyl-[protein] + ADP + H(+)</text>
        <dbReference type="Rhea" id="RHEA:10596"/>
        <dbReference type="Rhea" id="RHEA-COMP:10136"/>
        <dbReference type="Rhea" id="RHEA-COMP:20101"/>
        <dbReference type="ChEBI" id="CHEBI:15378"/>
        <dbReference type="ChEBI" id="CHEBI:30616"/>
        <dbReference type="ChEBI" id="CHEBI:46858"/>
        <dbReference type="ChEBI" id="CHEBI:61978"/>
        <dbReference type="ChEBI" id="CHEBI:456216"/>
        <dbReference type="EC" id="2.7.10.2"/>
    </reaction>
</comment>
<evidence type="ECO:0000256" key="15">
    <source>
        <dbReference type="PROSITE-ProRule" id="PRU10141"/>
    </source>
</evidence>
<dbReference type="GO" id="GO:0005886">
    <property type="term" value="C:plasma membrane"/>
    <property type="evidence" value="ECO:0007669"/>
    <property type="project" value="UniProtKB-SubCell"/>
</dbReference>
<evidence type="ECO:0000256" key="10">
    <source>
        <dbReference type="ARBA" id="ARBA00023136"/>
    </source>
</evidence>
<keyword evidence="6 15" id="KW-0547">Nucleotide-binding</keyword>
<feature type="binding site" evidence="15">
    <location>
        <position position="134"/>
    </location>
    <ligand>
        <name>ATP</name>
        <dbReference type="ChEBI" id="CHEBI:30616"/>
    </ligand>
</feature>
<dbReference type="PROSITE" id="PS00107">
    <property type="entry name" value="PROTEIN_KINASE_ATP"/>
    <property type="match status" value="1"/>
</dbReference>
<dbReference type="SUPFAM" id="SSF55550">
    <property type="entry name" value="SH2 domain"/>
    <property type="match status" value="1"/>
</dbReference>
<reference evidence="20" key="1">
    <citation type="submission" date="2022-10" db="EMBL/GenBank/DDBJ databases">
        <title>Genome assembly of Pristionchus species.</title>
        <authorList>
            <person name="Yoshida K."/>
            <person name="Sommer R.J."/>
        </authorList>
    </citation>
    <scope>NUCLEOTIDE SEQUENCE [LARGE SCALE GENOMIC DNA]</scope>
    <source>
        <strain evidence="20">RS5460</strain>
    </source>
</reference>
<dbReference type="GO" id="GO:0005737">
    <property type="term" value="C:cytoplasm"/>
    <property type="evidence" value="ECO:0007669"/>
    <property type="project" value="UniProtKB-SubCell"/>
</dbReference>
<dbReference type="AlphaFoldDB" id="A0AAN4ZKG5"/>
<evidence type="ECO:0000256" key="2">
    <source>
        <dbReference type="ARBA" id="ARBA00004496"/>
    </source>
</evidence>
<gene>
    <name evidence="19" type="ORF">PMAYCL1PPCAC_11739</name>
</gene>
<evidence type="ECO:0000256" key="3">
    <source>
        <dbReference type="ARBA" id="ARBA00022475"/>
    </source>
</evidence>
<dbReference type="GO" id="GO:0004715">
    <property type="term" value="F:non-membrane spanning protein tyrosine kinase activity"/>
    <property type="evidence" value="ECO:0007669"/>
    <property type="project" value="UniProtKB-EC"/>
</dbReference>
<dbReference type="SMART" id="SM00219">
    <property type="entry name" value="TyrKc"/>
    <property type="match status" value="1"/>
</dbReference>
<dbReference type="PROSITE" id="PS50011">
    <property type="entry name" value="PROTEIN_KINASE_DOM"/>
    <property type="match status" value="1"/>
</dbReference>
<protein>
    <recommendedName>
        <fullName evidence="16">Tyrosine-protein kinase</fullName>
        <ecNumber evidence="16">2.7.10.2</ecNumber>
    </recommendedName>
</protein>
<feature type="non-terminal residue" evidence="19">
    <location>
        <position position="198"/>
    </location>
</feature>
<evidence type="ECO:0000313" key="19">
    <source>
        <dbReference type="EMBL" id="GMR41544.1"/>
    </source>
</evidence>
<dbReference type="SUPFAM" id="SSF56112">
    <property type="entry name" value="Protein kinase-like (PK-like)"/>
    <property type="match status" value="1"/>
</dbReference>
<dbReference type="InterPro" id="IPR017441">
    <property type="entry name" value="Protein_kinase_ATP_BS"/>
</dbReference>
<comment type="caution">
    <text evidence="19">The sequence shown here is derived from an EMBL/GenBank/DDBJ whole genome shotgun (WGS) entry which is preliminary data.</text>
</comment>